<reference evidence="2 3" key="1">
    <citation type="submission" date="2016-11" db="EMBL/GenBank/DDBJ databases">
        <authorList>
            <person name="Jaros S."/>
            <person name="Januszkiewicz K."/>
            <person name="Wedrychowicz H."/>
        </authorList>
    </citation>
    <scope>NUCLEOTIDE SEQUENCE [LARGE SCALE GENOMIC DNA]</scope>
    <source>
        <strain evidence="2 3">GAS95</strain>
    </source>
</reference>
<accession>A0A1N6IV03</accession>
<feature type="region of interest" description="Disordered" evidence="1">
    <location>
        <begin position="1049"/>
        <end position="1068"/>
    </location>
</feature>
<proteinExistence type="predicted"/>
<feature type="region of interest" description="Disordered" evidence="1">
    <location>
        <begin position="1"/>
        <end position="45"/>
    </location>
</feature>
<evidence type="ECO:0000313" key="2">
    <source>
        <dbReference type="EMBL" id="SIO35842.1"/>
    </source>
</evidence>
<dbReference type="EMBL" id="FSRU01000001">
    <property type="protein sequence ID" value="SIO35842.1"/>
    <property type="molecule type" value="Genomic_DNA"/>
</dbReference>
<dbReference type="Proteomes" id="UP000185151">
    <property type="component" value="Unassembled WGS sequence"/>
</dbReference>
<protein>
    <submittedName>
        <fullName evidence="2">Uncharacterized protein</fullName>
    </submittedName>
</protein>
<feature type="compositionally biased region" description="Polar residues" evidence="1">
    <location>
        <begin position="1"/>
        <end position="13"/>
    </location>
</feature>
<feature type="compositionally biased region" description="Low complexity" evidence="1">
    <location>
        <begin position="1051"/>
        <end position="1068"/>
    </location>
</feature>
<organism evidence="2 3">
    <name type="scientific">Paraburkholderia phenazinium</name>
    <dbReference type="NCBI Taxonomy" id="60549"/>
    <lineage>
        <taxon>Bacteria</taxon>
        <taxon>Pseudomonadati</taxon>
        <taxon>Pseudomonadota</taxon>
        <taxon>Betaproteobacteria</taxon>
        <taxon>Burkholderiales</taxon>
        <taxon>Burkholderiaceae</taxon>
        <taxon>Paraburkholderia</taxon>
    </lineage>
</organism>
<gene>
    <name evidence="2" type="ORF">SAMN05444165_2519</name>
</gene>
<dbReference type="AlphaFoldDB" id="A0A1N6IV03"/>
<name>A0A1N6IV03_9BURK</name>
<sequence length="1068" mass="114027">MSTPIGGSNTPSHPQVPDPNESGSSTSGAPSVPAQPGVPATTASSHSLLGALAQRATRTGAKAAQIAKGGLGKAEPVMSPAASGGYELWAGNNATSAVNGLVSNFHGTSEVTSNVSQATNGVGMLPAGLDVATTAVSFGNKLFKVAETSKQLKSEVPGTLAGNDALSAHKQAKGNLARATPGAIRDVGIGALGVGGRIYAAGHQGHSMYGGKSSAVTADGVLAIASGAAYTIAGVQQSRKVDRAVDRVQAVRSAVRQPASGRTESHSEAMRQLDDAFADDKISSHTYWILRQHDDADVERFHSQFAALGIIGRQRFNEVLQFPGEKNLFQVFNLGRNRNLDTASMRRAAREEVIDAFLRSDIQPGQHAELFDELKSVRNEALGAKTAPKVAVLKDSLRDAEIDPGQFNSNTLKAIAASGEEQAFVARYKTLPQDERARLQSTLHFGTWRFWKKDATLPTTKLQRSDIRAALVKQFANGASLDRLEAMKVRYNQKVLPLQSGRTHPQNPPADLLRTHILAYQDTTLDSLKEEKRHANIQVAYGAVNAAAGIAELAVNPLAGAGISATRAVLSPAYLAYAGRRGLVSEINRRNARPINAAMQEEALLYALPSLHQRIATGGADLGRLRDRQQFLHDELKLSIADINKVETLKLSGKGDEVRAFLAQKNPEANALVALRVVAEEAAGYGYHQQIEDAKRFIGEAASTSGIIALNAVRQDSRDPDKTFETLKTHFIDNASFQPASGIDALAHALSTAPTAVNYGFDTARYVGQPAQDVASDLRQRFAQDNPSFATRLFVGDLFSSGREATAARNMLRDFRFSETEIGQLQEMGKKDAGTWLEGHLFGENLRRRFSTQLLNQQGHEQAAAVAERMPEHQASAEEPLTWRRNLEAAHVNVIDNPSTPGLDSMLHALGQQFSGKTDSASSAMNRKVVEARRRVTAAVTDADPGSHVDVTQHRDTIVQIAAQVFGKPGATVTFVQASGEERAERIGAGHDDPDAPVAGVLCYDAQTRRSFTLHGGDVGKLPTPAPNLTLPGIQRSPLIEQSVLNALGMAPQTPTAPSSPSTPSANE</sequence>
<dbReference type="OrthoDB" id="9035764at2"/>
<evidence type="ECO:0000313" key="3">
    <source>
        <dbReference type="Proteomes" id="UP000185151"/>
    </source>
</evidence>
<keyword evidence="3" id="KW-1185">Reference proteome</keyword>
<evidence type="ECO:0000256" key="1">
    <source>
        <dbReference type="SAM" id="MobiDB-lite"/>
    </source>
</evidence>
<dbReference type="RefSeq" id="WP_074295958.1">
    <property type="nucleotide sequence ID" value="NZ_FSRU01000001.1"/>
</dbReference>